<keyword evidence="1" id="KW-0812">Transmembrane</keyword>
<accession>A0A9Q8Q2M7</accession>
<evidence type="ECO:0000256" key="1">
    <source>
        <dbReference type="SAM" id="Phobius"/>
    </source>
</evidence>
<organism evidence="2 3">
    <name type="scientific">Moellerella wisconsensis</name>
    <dbReference type="NCBI Taxonomy" id="158849"/>
    <lineage>
        <taxon>Bacteria</taxon>
        <taxon>Pseudomonadati</taxon>
        <taxon>Pseudomonadota</taxon>
        <taxon>Gammaproteobacteria</taxon>
        <taxon>Enterobacterales</taxon>
        <taxon>Morganellaceae</taxon>
        <taxon>Moellerella</taxon>
    </lineage>
</organism>
<reference evidence="2" key="1">
    <citation type="submission" date="2022-03" db="EMBL/GenBank/DDBJ databases">
        <title>ESBL-producing Moellerella wisconsensis and Escherichia marmotae isolated from wild game meat.</title>
        <authorList>
            <person name="Biggel M."/>
        </authorList>
    </citation>
    <scope>NUCLEOTIDE SEQUENCE</scope>
    <source>
        <strain evidence="2">W51</strain>
    </source>
</reference>
<name>A0A9Q8Q2M7_9GAMM</name>
<proteinExistence type="predicted"/>
<dbReference type="Proteomes" id="UP000829116">
    <property type="component" value="Chromosome"/>
</dbReference>
<gene>
    <name evidence="2" type="ORF">MNY72_03240</name>
</gene>
<protein>
    <submittedName>
        <fullName evidence="2">Uncharacterized protein</fullName>
    </submittedName>
</protein>
<feature type="transmembrane region" description="Helical" evidence="1">
    <location>
        <begin position="12"/>
        <end position="33"/>
    </location>
</feature>
<dbReference type="EMBL" id="CP093245">
    <property type="protein sequence ID" value="UNH31350.1"/>
    <property type="molecule type" value="Genomic_DNA"/>
</dbReference>
<dbReference type="RefSeq" id="WP_241542391.1">
    <property type="nucleotide sequence ID" value="NZ_CAWQWN010000001.1"/>
</dbReference>
<evidence type="ECO:0000313" key="2">
    <source>
        <dbReference type="EMBL" id="UNH31350.1"/>
    </source>
</evidence>
<evidence type="ECO:0000313" key="3">
    <source>
        <dbReference type="Proteomes" id="UP000829116"/>
    </source>
</evidence>
<keyword evidence="1" id="KW-0472">Membrane</keyword>
<feature type="transmembrane region" description="Helical" evidence="1">
    <location>
        <begin position="81"/>
        <end position="106"/>
    </location>
</feature>
<sequence length="109" mass="12359">MFLKKLITGQYSLAVTFWLGWVAPIIVVAFIISEVFELGFLNGYSIFYPIIGLFIIRTAITGGIFFALIALLRKKVSFWRLIVFLVVSIELIISLHFFAVGLNVLLYPI</sequence>
<dbReference type="AlphaFoldDB" id="A0A9Q8Q2M7"/>
<keyword evidence="1" id="KW-1133">Transmembrane helix</keyword>
<feature type="transmembrane region" description="Helical" evidence="1">
    <location>
        <begin position="45"/>
        <end position="69"/>
    </location>
</feature>